<protein>
    <submittedName>
        <fullName evidence="1">Uncharacterized protein</fullName>
    </submittedName>
</protein>
<comment type="caution">
    <text evidence="1">The sequence shown here is derived from an EMBL/GenBank/DDBJ whole genome shotgun (WGS) entry which is preliminary data.</text>
</comment>
<name>A0ABR3S3F4_9PLEO</name>
<reference evidence="1 2" key="1">
    <citation type="submission" date="2024-02" db="EMBL/GenBank/DDBJ databases">
        <title>De novo assembly and annotation of 12 fungi associated with fruit tree decline syndrome in Ontario, Canada.</title>
        <authorList>
            <person name="Sulman M."/>
            <person name="Ellouze W."/>
            <person name="Ilyukhin E."/>
        </authorList>
    </citation>
    <scope>NUCLEOTIDE SEQUENCE [LARGE SCALE GENOMIC DNA]</scope>
    <source>
        <strain evidence="1 2">M97-236</strain>
    </source>
</reference>
<dbReference type="EMBL" id="JAKIXB020000002">
    <property type="protein sequence ID" value="KAL1611215.1"/>
    <property type="molecule type" value="Genomic_DNA"/>
</dbReference>
<accession>A0ABR3S3F4</accession>
<dbReference type="Proteomes" id="UP001521222">
    <property type="component" value="Unassembled WGS sequence"/>
</dbReference>
<gene>
    <name evidence="1" type="ORF">SLS59_000856</name>
</gene>
<keyword evidence="2" id="KW-1185">Reference proteome</keyword>
<evidence type="ECO:0000313" key="2">
    <source>
        <dbReference type="Proteomes" id="UP001521222"/>
    </source>
</evidence>
<evidence type="ECO:0000313" key="1">
    <source>
        <dbReference type="EMBL" id="KAL1611215.1"/>
    </source>
</evidence>
<organism evidence="1 2">
    <name type="scientific">Nothophoma quercina</name>
    <dbReference type="NCBI Taxonomy" id="749835"/>
    <lineage>
        <taxon>Eukaryota</taxon>
        <taxon>Fungi</taxon>
        <taxon>Dikarya</taxon>
        <taxon>Ascomycota</taxon>
        <taxon>Pezizomycotina</taxon>
        <taxon>Dothideomycetes</taxon>
        <taxon>Pleosporomycetidae</taxon>
        <taxon>Pleosporales</taxon>
        <taxon>Pleosporineae</taxon>
        <taxon>Didymellaceae</taxon>
        <taxon>Nothophoma</taxon>
    </lineage>
</organism>
<proteinExistence type="predicted"/>
<sequence>MTPFTAADIPSAINVHTSSLAETPSQGQKDLRTEEWNLALENPFAKIVKATEGDRLIGAAGFLTHEVNGLQWTAPERKASAGTVEKEVNEELAEAREEVLQGDYDLWRASRYLEPSATSR</sequence>